<reference evidence="3" key="1">
    <citation type="journal article" date="2023" name="Mol. Phylogenet. Evol.">
        <title>Genome-scale phylogeny and comparative genomics of the fungal order Sordariales.</title>
        <authorList>
            <person name="Hensen N."/>
            <person name="Bonometti L."/>
            <person name="Westerberg I."/>
            <person name="Brannstrom I.O."/>
            <person name="Guillou S."/>
            <person name="Cros-Aarteil S."/>
            <person name="Calhoun S."/>
            <person name="Haridas S."/>
            <person name="Kuo A."/>
            <person name="Mondo S."/>
            <person name="Pangilinan J."/>
            <person name="Riley R."/>
            <person name="LaButti K."/>
            <person name="Andreopoulos B."/>
            <person name="Lipzen A."/>
            <person name="Chen C."/>
            <person name="Yan M."/>
            <person name="Daum C."/>
            <person name="Ng V."/>
            <person name="Clum A."/>
            <person name="Steindorff A."/>
            <person name="Ohm R.A."/>
            <person name="Martin F."/>
            <person name="Silar P."/>
            <person name="Natvig D.O."/>
            <person name="Lalanne C."/>
            <person name="Gautier V."/>
            <person name="Ament-Velasquez S.L."/>
            <person name="Kruys A."/>
            <person name="Hutchinson M.I."/>
            <person name="Powell A.J."/>
            <person name="Barry K."/>
            <person name="Miller A.N."/>
            <person name="Grigoriev I.V."/>
            <person name="Debuchy R."/>
            <person name="Gladieux P."/>
            <person name="Hiltunen Thoren M."/>
            <person name="Johannesson H."/>
        </authorList>
    </citation>
    <scope>NUCLEOTIDE SEQUENCE</scope>
    <source>
        <strain evidence="3">CBS 955.72</strain>
    </source>
</reference>
<evidence type="ECO:0000259" key="2">
    <source>
        <dbReference type="Pfam" id="PF24320"/>
    </source>
</evidence>
<dbReference type="Pfam" id="PF24320">
    <property type="entry name" value="DUF7492"/>
    <property type="match status" value="1"/>
</dbReference>
<dbReference type="Proteomes" id="UP001275084">
    <property type="component" value="Unassembled WGS sequence"/>
</dbReference>
<feature type="domain" description="DUF7492" evidence="2">
    <location>
        <begin position="17"/>
        <end position="142"/>
    </location>
</feature>
<feature type="chain" id="PRO_5042517362" description="DUF7492 domain-containing protein" evidence="1">
    <location>
        <begin position="18"/>
        <end position="159"/>
    </location>
</feature>
<evidence type="ECO:0000256" key="1">
    <source>
        <dbReference type="SAM" id="SignalP"/>
    </source>
</evidence>
<dbReference type="InterPro" id="IPR055915">
    <property type="entry name" value="DUF7492"/>
</dbReference>
<proteinExistence type="predicted"/>
<evidence type="ECO:0000313" key="3">
    <source>
        <dbReference type="EMBL" id="KAK3353834.1"/>
    </source>
</evidence>
<reference evidence="3" key="2">
    <citation type="submission" date="2023-06" db="EMBL/GenBank/DDBJ databases">
        <authorList>
            <consortium name="Lawrence Berkeley National Laboratory"/>
            <person name="Haridas S."/>
            <person name="Hensen N."/>
            <person name="Bonometti L."/>
            <person name="Westerberg I."/>
            <person name="Brannstrom I.O."/>
            <person name="Guillou S."/>
            <person name="Cros-Aarteil S."/>
            <person name="Calhoun S."/>
            <person name="Kuo A."/>
            <person name="Mondo S."/>
            <person name="Pangilinan J."/>
            <person name="Riley R."/>
            <person name="Labutti K."/>
            <person name="Andreopoulos B."/>
            <person name="Lipzen A."/>
            <person name="Chen C."/>
            <person name="Yanf M."/>
            <person name="Daum C."/>
            <person name="Ng V."/>
            <person name="Clum A."/>
            <person name="Steindorff A."/>
            <person name="Ohm R."/>
            <person name="Martin F."/>
            <person name="Silar P."/>
            <person name="Natvig D."/>
            <person name="Lalanne C."/>
            <person name="Gautier V."/>
            <person name="Ament-Velasquez S.L."/>
            <person name="Kruys A."/>
            <person name="Hutchinson M.I."/>
            <person name="Powell A.J."/>
            <person name="Barry K."/>
            <person name="Miller A.N."/>
            <person name="Grigoriev I.V."/>
            <person name="Debuchy R."/>
            <person name="Gladieux P."/>
            <person name="Thoren M.H."/>
            <person name="Johannesson H."/>
        </authorList>
    </citation>
    <scope>NUCLEOTIDE SEQUENCE</scope>
    <source>
        <strain evidence="3">CBS 955.72</strain>
    </source>
</reference>
<evidence type="ECO:0000313" key="4">
    <source>
        <dbReference type="Proteomes" id="UP001275084"/>
    </source>
</evidence>
<dbReference type="AlphaFoldDB" id="A0AAJ0HJN4"/>
<gene>
    <name evidence="3" type="ORF">B0T25DRAFT_456080</name>
</gene>
<name>A0AAJ0HJN4_9PEZI</name>
<keyword evidence="1" id="KW-0732">Signal</keyword>
<comment type="caution">
    <text evidence="3">The sequence shown here is derived from an EMBL/GenBank/DDBJ whole genome shotgun (WGS) entry which is preliminary data.</text>
</comment>
<accession>A0AAJ0HJN4</accession>
<sequence length="159" mass="18124">MHWLFILLATFLDQSFSHSWNEQLTVITNGIFTGGNGCSRGYIARTDPGFHDPMMQYLLPPPDPITNRKRINSTDLLYAPTQRTRNQTTNCPRLQASPGSYIVIEYLENGHVTLLLLGKPPGAGIMYVFGMVLPDKKEILNRYYSELWIVREVTEEGNF</sequence>
<keyword evidence="4" id="KW-1185">Reference proteome</keyword>
<feature type="signal peptide" evidence="1">
    <location>
        <begin position="1"/>
        <end position="17"/>
    </location>
</feature>
<protein>
    <recommendedName>
        <fullName evidence="2">DUF7492 domain-containing protein</fullName>
    </recommendedName>
</protein>
<organism evidence="3 4">
    <name type="scientific">Lasiosphaeria hispida</name>
    <dbReference type="NCBI Taxonomy" id="260671"/>
    <lineage>
        <taxon>Eukaryota</taxon>
        <taxon>Fungi</taxon>
        <taxon>Dikarya</taxon>
        <taxon>Ascomycota</taxon>
        <taxon>Pezizomycotina</taxon>
        <taxon>Sordariomycetes</taxon>
        <taxon>Sordariomycetidae</taxon>
        <taxon>Sordariales</taxon>
        <taxon>Lasiosphaeriaceae</taxon>
        <taxon>Lasiosphaeria</taxon>
    </lineage>
</organism>
<dbReference type="EMBL" id="JAUIQD010000004">
    <property type="protein sequence ID" value="KAK3353834.1"/>
    <property type="molecule type" value="Genomic_DNA"/>
</dbReference>